<proteinExistence type="predicted"/>
<keyword evidence="3" id="KW-0489">Methyltransferase</keyword>
<feature type="region of interest" description="Disordered" evidence="1">
    <location>
        <begin position="276"/>
        <end position="295"/>
    </location>
</feature>
<evidence type="ECO:0000256" key="1">
    <source>
        <dbReference type="SAM" id="MobiDB-lite"/>
    </source>
</evidence>
<dbReference type="GO" id="GO:0043565">
    <property type="term" value="F:sequence-specific DNA binding"/>
    <property type="evidence" value="ECO:0007669"/>
    <property type="project" value="InterPro"/>
</dbReference>
<feature type="region of interest" description="Disordered" evidence="1">
    <location>
        <begin position="20"/>
        <end position="41"/>
    </location>
</feature>
<feature type="compositionally biased region" description="Low complexity" evidence="1">
    <location>
        <begin position="239"/>
        <end position="254"/>
    </location>
</feature>
<accession>A0A1L8DFW0</accession>
<reference evidence="3" key="1">
    <citation type="submission" date="2016-12" db="EMBL/GenBank/DDBJ databases">
        <title>An insight into the sialome and mialome of the sand fly, Nyssomyia neivai.</title>
        <authorList>
            <person name="Sebastian V."/>
            <person name="Goulart T.M."/>
            <person name="Oliveira W."/>
            <person name="Calvo E."/>
            <person name="Oliveira L.F."/>
            <person name="Pinto M.C."/>
            <person name="Rosselino A.M."/>
            <person name="Ribeiro J.M."/>
        </authorList>
    </citation>
    <scope>NUCLEOTIDE SEQUENCE</scope>
</reference>
<dbReference type="AlphaFoldDB" id="A0A1L8DFW0"/>
<dbReference type="EMBL" id="GFDF01008834">
    <property type="protein sequence ID" value="JAV05250.1"/>
    <property type="molecule type" value="Transcribed_RNA"/>
</dbReference>
<protein>
    <submittedName>
        <fullName evidence="3">Putative dna n6-methyl adenine demethylase</fullName>
    </submittedName>
</protein>
<evidence type="ECO:0000313" key="3">
    <source>
        <dbReference type="EMBL" id="JAV05250.1"/>
    </source>
</evidence>
<feature type="domain" description="Brinker DNA-binding" evidence="2">
    <location>
        <begin position="46"/>
        <end position="101"/>
    </location>
</feature>
<sequence length="459" mass="49734">MAHGVSPLVKREIDCKQCKPMTIPSTGSGSNSPVSTKTLGGATKMGSRRIFTAQFKLQVLESYRKDHDCKGNQRATARKYGIHRRQIQKWLQCESNLRSSVMQGGAGGARGGSATSVIRDYAEASVVPSLDIGRHSVVALSYTTSTNAPYAGNPDTHHDSSSSSVSNSPVPMIAPITPPMYTQHMIPYGVPPSSSFVPFHREMRLEEPIDLSLAHRVRNEPADARVPAVKCEWRHDEGTPVTPSTTSSTPSSTPAVDLSSGTKRKFSMCCSYVASSSSSTSSSPPSPNAATPPKTVKLFKPYLDSDGEDEASSACDDVGDFKKSPTATNDPIIWSHHPCSSPLLYENNNAYAYDYNFYPSPPYHNMAAACAPPPPTYGDYMFSTWSPVDGASYSSGGSESGEWQAAQHSYSIDFKLKPIETYYQDVSCHADQCGATPAKYAKLQVRTDKWLKQEDGIGQ</sequence>
<dbReference type="Gene3D" id="1.10.10.60">
    <property type="entry name" value="Homeodomain-like"/>
    <property type="match status" value="2"/>
</dbReference>
<feature type="region of interest" description="Disordered" evidence="1">
    <location>
        <begin position="150"/>
        <end position="169"/>
    </location>
</feature>
<dbReference type="InterPro" id="IPR010921">
    <property type="entry name" value="Trp_repressor/repl_initiator"/>
</dbReference>
<dbReference type="SUPFAM" id="SSF48295">
    <property type="entry name" value="TrpR-like"/>
    <property type="match status" value="1"/>
</dbReference>
<feature type="compositionally biased region" description="Polar residues" evidence="1">
    <location>
        <begin position="23"/>
        <end position="38"/>
    </location>
</feature>
<organism evidence="3">
    <name type="scientific">Nyssomyia neivai</name>
    <dbReference type="NCBI Taxonomy" id="330878"/>
    <lineage>
        <taxon>Eukaryota</taxon>
        <taxon>Metazoa</taxon>
        <taxon>Ecdysozoa</taxon>
        <taxon>Arthropoda</taxon>
        <taxon>Hexapoda</taxon>
        <taxon>Insecta</taxon>
        <taxon>Pterygota</taxon>
        <taxon>Neoptera</taxon>
        <taxon>Endopterygota</taxon>
        <taxon>Diptera</taxon>
        <taxon>Nematocera</taxon>
        <taxon>Psychodoidea</taxon>
        <taxon>Psychodidae</taxon>
        <taxon>Nyssomyia</taxon>
    </lineage>
</organism>
<evidence type="ECO:0000259" key="2">
    <source>
        <dbReference type="Pfam" id="PF09607"/>
    </source>
</evidence>
<feature type="compositionally biased region" description="Low complexity" evidence="1">
    <location>
        <begin position="276"/>
        <end position="293"/>
    </location>
</feature>
<keyword evidence="3" id="KW-0808">Transferase</keyword>
<name>A0A1L8DFW0_9DIPT</name>
<dbReference type="Pfam" id="PF09607">
    <property type="entry name" value="BrkDBD"/>
    <property type="match status" value="1"/>
</dbReference>
<dbReference type="InterPro" id="IPR018586">
    <property type="entry name" value="Brinker_DNA-bd"/>
</dbReference>
<feature type="region of interest" description="Disordered" evidence="1">
    <location>
        <begin position="228"/>
        <end position="260"/>
    </location>
</feature>
<dbReference type="GO" id="GO:0032259">
    <property type="term" value="P:methylation"/>
    <property type="evidence" value="ECO:0007669"/>
    <property type="project" value="UniProtKB-KW"/>
</dbReference>
<dbReference type="GO" id="GO:0008168">
    <property type="term" value="F:methyltransferase activity"/>
    <property type="evidence" value="ECO:0007669"/>
    <property type="project" value="UniProtKB-KW"/>
</dbReference>